<proteinExistence type="predicted"/>
<comment type="caution">
    <text evidence="2">The sequence shown here is derived from an EMBL/GenBank/DDBJ whole genome shotgun (WGS) entry which is preliminary data.</text>
</comment>
<gene>
    <name evidence="2" type="ORF">O181_021628</name>
</gene>
<accession>A0A9Q3GVL4</accession>
<dbReference type="Proteomes" id="UP000765509">
    <property type="component" value="Unassembled WGS sequence"/>
</dbReference>
<organism evidence="2 3">
    <name type="scientific">Austropuccinia psidii MF-1</name>
    <dbReference type="NCBI Taxonomy" id="1389203"/>
    <lineage>
        <taxon>Eukaryota</taxon>
        <taxon>Fungi</taxon>
        <taxon>Dikarya</taxon>
        <taxon>Basidiomycota</taxon>
        <taxon>Pucciniomycotina</taxon>
        <taxon>Pucciniomycetes</taxon>
        <taxon>Pucciniales</taxon>
        <taxon>Sphaerophragmiaceae</taxon>
        <taxon>Austropuccinia</taxon>
    </lineage>
</organism>
<evidence type="ECO:0000313" key="3">
    <source>
        <dbReference type="Proteomes" id="UP000765509"/>
    </source>
</evidence>
<feature type="compositionally biased region" description="Polar residues" evidence="1">
    <location>
        <begin position="205"/>
        <end position="218"/>
    </location>
</feature>
<feature type="region of interest" description="Disordered" evidence="1">
    <location>
        <begin position="146"/>
        <end position="218"/>
    </location>
</feature>
<name>A0A9Q3GVL4_9BASI</name>
<feature type="compositionally biased region" description="Low complexity" evidence="1">
    <location>
        <begin position="180"/>
        <end position="196"/>
    </location>
</feature>
<evidence type="ECO:0000256" key="1">
    <source>
        <dbReference type="SAM" id="MobiDB-lite"/>
    </source>
</evidence>
<dbReference type="EMBL" id="AVOT02006570">
    <property type="protein sequence ID" value="MBW0481913.1"/>
    <property type="molecule type" value="Genomic_DNA"/>
</dbReference>
<evidence type="ECO:0000313" key="2">
    <source>
        <dbReference type="EMBL" id="MBW0481913.1"/>
    </source>
</evidence>
<reference evidence="2" key="1">
    <citation type="submission" date="2021-03" db="EMBL/GenBank/DDBJ databases">
        <title>Draft genome sequence of rust myrtle Austropuccinia psidii MF-1, a brazilian biotype.</title>
        <authorList>
            <person name="Quecine M.C."/>
            <person name="Pachon D.M.R."/>
            <person name="Bonatelli M.L."/>
            <person name="Correr F.H."/>
            <person name="Franceschini L.M."/>
            <person name="Leite T.F."/>
            <person name="Margarido G.R.A."/>
            <person name="Almeida C.A."/>
            <person name="Ferrarezi J.A."/>
            <person name="Labate C.A."/>
        </authorList>
    </citation>
    <scope>NUCLEOTIDE SEQUENCE</scope>
    <source>
        <strain evidence="2">MF-1</strain>
    </source>
</reference>
<protein>
    <submittedName>
        <fullName evidence="2">Uncharacterized protein</fullName>
    </submittedName>
</protein>
<sequence length="218" mass="23568">MASSGHFDPGQAYVGYKAVEVLDPPCTECLAKGKDFFQNFNPKSSKCHFCFVGKKPCHCPGSANSNVRMTGSRQRDVVRWTNVGGSIPVGGRPIYSSSVVPISKIKTEGVVKRIRRISYSPPEPDAEGSDELDGEEVEVVNNLVGHHSRTSPSQPPAKKFQSRLITSTPRNFKPALATIPTSLPHSSPSSPHTRPSINPAVRPSPIQQSRASPIVISQ</sequence>
<keyword evidence="3" id="KW-1185">Reference proteome</keyword>
<dbReference type="AlphaFoldDB" id="A0A9Q3GVL4"/>